<feature type="domain" description="NTP pyrophosphohydrolase MazG-like" evidence="2">
    <location>
        <begin position="255"/>
        <end position="328"/>
    </location>
</feature>
<accession>A0AAE5P8W0</accession>
<dbReference type="AlphaFoldDB" id="A0AAE5P8W0"/>
<organism evidence="3 4">
    <name type="scientific">Priestia megaterium</name>
    <name type="common">Bacillus megaterium</name>
    <dbReference type="NCBI Taxonomy" id="1404"/>
    <lineage>
        <taxon>Bacteria</taxon>
        <taxon>Bacillati</taxon>
        <taxon>Bacillota</taxon>
        <taxon>Bacilli</taxon>
        <taxon>Bacillales</taxon>
        <taxon>Bacillaceae</taxon>
        <taxon>Priestia</taxon>
    </lineage>
</organism>
<feature type="domain" description="NTP pyrophosphohydrolase MazG-like" evidence="2">
    <location>
        <begin position="392"/>
        <end position="451"/>
    </location>
</feature>
<dbReference type="PIRSF" id="PIRSF002845">
    <property type="entry name" value="Ttrprl_mtas_MazG"/>
    <property type="match status" value="1"/>
</dbReference>
<protein>
    <submittedName>
        <fullName evidence="3">Nucleoside triphosphate pyrophosphohydrolase</fullName>
    </submittedName>
</protein>
<dbReference type="FunFam" id="3.40.1010.10:FF:000008">
    <property type="entry name" value="Similar to nucleoside triphosphate pyrophosphohydrolase, MazG"/>
    <property type="match status" value="1"/>
</dbReference>
<feature type="domain" description="Tetrapyrrole methylase" evidence="1">
    <location>
        <begin position="4"/>
        <end position="207"/>
    </location>
</feature>
<sequence>MTGKVTVIGLGAGDLEQLPVGIYRLLQQEKHIYMRTKEHPVIKELESEGLTYVSYDDVYESYDAFEQVYEHISNDLIDKASIEEVVYAVPGHPLVAERTVQLLLQKGKERGIPVEIKGGQSFLDPIFGALKIDPIEGFQLLDGTDLKRSEIELTGHVLIAQVYDQFVASEVKLTLMEHVPDDYLVYIVTAAGSSEEKIQPVKLYELDREMSLNNLTTIYVPPVADETILYHQFDAFRRIIATLRGPNGCPWDQKQTHESLKRYLLEESYELLDAIDRQDDDNMIEELGDVLLQVLLHAQIGEDEGMFSIDDVIRSVAEKMVRRHPHVFGEVSVNDADEVLKNWDEIKKEEKGEEPSSLLASVPGAMPSLMKAHGYQKQAAKVGFDWSEVEPMWEKVQEELAEFQEEVQHADKEKMSDEFGDILFALVNIARFYKIDSEAALAKTNTKFLNRFQYIEEKVRASEKPFESFSLEELDEFWEEAKKQVCKTER</sequence>
<dbReference type="GO" id="GO:0046047">
    <property type="term" value="P:TTP catabolic process"/>
    <property type="evidence" value="ECO:0007669"/>
    <property type="project" value="TreeGrafter"/>
</dbReference>
<dbReference type="GO" id="GO:0008168">
    <property type="term" value="F:methyltransferase activity"/>
    <property type="evidence" value="ECO:0007669"/>
    <property type="project" value="InterPro"/>
</dbReference>
<dbReference type="InterPro" id="IPR035996">
    <property type="entry name" value="4pyrrol_Methylase_sf"/>
</dbReference>
<dbReference type="NCBIfam" id="NF007113">
    <property type="entry name" value="PRK09562.1"/>
    <property type="match status" value="1"/>
</dbReference>
<dbReference type="InterPro" id="IPR048015">
    <property type="entry name" value="NTP-PPase_MazG-like_N"/>
</dbReference>
<evidence type="ECO:0000259" key="1">
    <source>
        <dbReference type="Pfam" id="PF00590"/>
    </source>
</evidence>
<dbReference type="EMBL" id="NTYW01000015">
    <property type="protein sequence ID" value="PES36616.1"/>
    <property type="molecule type" value="Genomic_DNA"/>
</dbReference>
<dbReference type="GO" id="GO:0046076">
    <property type="term" value="P:dTTP catabolic process"/>
    <property type="evidence" value="ECO:0007669"/>
    <property type="project" value="TreeGrafter"/>
</dbReference>
<dbReference type="InterPro" id="IPR000878">
    <property type="entry name" value="4pyrrol_Mease"/>
</dbReference>
<dbReference type="FunFam" id="1.10.287.1080:FF:000001">
    <property type="entry name" value="Nucleoside triphosphate pyrophosphohydrolase"/>
    <property type="match status" value="1"/>
</dbReference>
<reference evidence="3 4" key="1">
    <citation type="submission" date="2017-09" db="EMBL/GenBank/DDBJ databases">
        <title>Large-scale bioinformatics analysis of Bacillus genomes uncovers conserved roles of natural products in bacterial physiology.</title>
        <authorList>
            <consortium name="Agbiome Team Llc"/>
            <person name="Bleich R.M."/>
            <person name="Kirk G.J."/>
            <person name="Santa Maria K.C."/>
            <person name="Allen S.E."/>
            <person name="Farag S."/>
            <person name="Shank E.A."/>
            <person name="Bowers A."/>
        </authorList>
    </citation>
    <scope>NUCLEOTIDE SEQUENCE [LARGE SCALE GENOMIC DNA]</scope>
    <source>
        <strain evidence="3 4">AFS003013</strain>
    </source>
</reference>
<dbReference type="Gene3D" id="1.10.287.1080">
    <property type="entry name" value="MazG-like"/>
    <property type="match status" value="2"/>
</dbReference>
<dbReference type="PANTHER" id="PTHR30522:SF0">
    <property type="entry name" value="NUCLEOSIDE TRIPHOSPHATE PYROPHOSPHOHYDROLASE"/>
    <property type="match status" value="1"/>
</dbReference>
<name>A0AAE5P8W0_PRIMG</name>
<dbReference type="PANTHER" id="PTHR30522">
    <property type="entry name" value="NUCLEOSIDE TRIPHOSPHATE PYROPHOSPHOHYDROLASE"/>
    <property type="match status" value="1"/>
</dbReference>
<dbReference type="GO" id="GO:0046081">
    <property type="term" value="P:dUTP catabolic process"/>
    <property type="evidence" value="ECO:0007669"/>
    <property type="project" value="TreeGrafter"/>
</dbReference>
<dbReference type="SUPFAM" id="SSF101386">
    <property type="entry name" value="all-alpha NTP pyrophosphatases"/>
    <property type="match status" value="2"/>
</dbReference>
<dbReference type="GO" id="GO:0047429">
    <property type="term" value="F:nucleoside triphosphate diphosphatase activity"/>
    <property type="evidence" value="ECO:0007669"/>
    <property type="project" value="InterPro"/>
</dbReference>
<dbReference type="Gene3D" id="3.40.1010.10">
    <property type="entry name" value="Cobalt-precorrin-4 Transmethylase, Domain 1"/>
    <property type="match status" value="1"/>
</dbReference>
<dbReference type="Pfam" id="PF03819">
    <property type="entry name" value="MazG"/>
    <property type="match status" value="2"/>
</dbReference>
<evidence type="ECO:0000313" key="4">
    <source>
        <dbReference type="Proteomes" id="UP000220341"/>
    </source>
</evidence>
<evidence type="ECO:0000259" key="2">
    <source>
        <dbReference type="Pfam" id="PF03819"/>
    </source>
</evidence>
<dbReference type="InterPro" id="IPR048011">
    <property type="entry name" value="NTP-PPase_MazG-like_C"/>
</dbReference>
<dbReference type="GO" id="GO:0006203">
    <property type="term" value="P:dGTP catabolic process"/>
    <property type="evidence" value="ECO:0007669"/>
    <property type="project" value="TreeGrafter"/>
</dbReference>
<dbReference type="InterPro" id="IPR011551">
    <property type="entry name" value="NTP_PyrPHydrolase_MazG"/>
</dbReference>
<dbReference type="NCBIfam" id="TIGR00444">
    <property type="entry name" value="mazG"/>
    <property type="match status" value="1"/>
</dbReference>
<dbReference type="GO" id="GO:0046052">
    <property type="term" value="P:UTP catabolic process"/>
    <property type="evidence" value="ECO:0007669"/>
    <property type="project" value="TreeGrafter"/>
</dbReference>
<dbReference type="InterPro" id="IPR014777">
    <property type="entry name" value="4pyrrole_Mease_sub1"/>
</dbReference>
<dbReference type="FunFam" id="1.10.287.1080:FF:000003">
    <property type="entry name" value="Nucleoside triphosphate pyrophosphohydrolase"/>
    <property type="match status" value="1"/>
</dbReference>
<dbReference type="CDD" id="cd11529">
    <property type="entry name" value="NTP-PPase_MazG_Cterm"/>
    <property type="match status" value="1"/>
</dbReference>
<dbReference type="Proteomes" id="UP000220341">
    <property type="component" value="Unassembled WGS sequence"/>
</dbReference>
<dbReference type="SUPFAM" id="SSF53790">
    <property type="entry name" value="Tetrapyrrole methylase"/>
    <property type="match status" value="1"/>
</dbReference>
<dbReference type="CDD" id="cd11723">
    <property type="entry name" value="YabN_N_like"/>
    <property type="match status" value="1"/>
</dbReference>
<dbReference type="CDD" id="cd11528">
    <property type="entry name" value="NTP-PPase_MazG_Nterm"/>
    <property type="match status" value="1"/>
</dbReference>
<gene>
    <name evidence="3" type="ORF">CN497_16830</name>
</gene>
<comment type="caution">
    <text evidence="3">The sequence shown here is derived from an EMBL/GenBank/DDBJ whole genome shotgun (WGS) entry which is preliminary data.</text>
</comment>
<dbReference type="InterPro" id="IPR035013">
    <property type="entry name" value="YabN_N"/>
</dbReference>
<dbReference type="GO" id="GO:0006950">
    <property type="term" value="P:response to stress"/>
    <property type="evidence" value="ECO:0007669"/>
    <property type="project" value="UniProtKB-ARBA"/>
</dbReference>
<evidence type="ECO:0000313" key="3">
    <source>
        <dbReference type="EMBL" id="PES36616.1"/>
    </source>
</evidence>
<proteinExistence type="predicted"/>
<dbReference type="InterPro" id="IPR024180">
    <property type="entry name" value="Tetrapyrrole_Mease/MazG_pred"/>
</dbReference>
<dbReference type="RefSeq" id="WP_098278396.1">
    <property type="nucleotide sequence ID" value="NZ_NTYW01000015.1"/>
</dbReference>
<dbReference type="InterPro" id="IPR004518">
    <property type="entry name" value="MazG-like_dom"/>
</dbReference>
<dbReference type="Pfam" id="PF00590">
    <property type="entry name" value="TP_methylase"/>
    <property type="match status" value="1"/>
</dbReference>
<dbReference type="GO" id="GO:0046061">
    <property type="term" value="P:dATP catabolic process"/>
    <property type="evidence" value="ECO:0007669"/>
    <property type="project" value="TreeGrafter"/>
</dbReference>